<keyword evidence="1" id="KW-1133">Transmembrane helix</keyword>
<dbReference type="OrthoDB" id="1430912at2"/>
<dbReference type="STRING" id="1849968.A8C32_08390"/>
<protein>
    <submittedName>
        <fullName evidence="2">Uncharacterized protein</fullName>
    </submittedName>
</protein>
<sequence length="177" mass="21104">MTGILLILLILFFLGLPFYWIYKLISKKKKGNKINVQNKSKDESKFEASDLIRKTKFMFMDDYRMWTKLSEAERKERLNDIQVIFDYGKDHITREMIKKGFEPGSKIIDIKYFTGLSEHGFTISTFIIQHKDGGEIRALTMNIDLKKMEFKATRNMYFSSGKEKYYYLKDRKNLMEI</sequence>
<keyword evidence="1" id="KW-0472">Membrane</keyword>
<dbReference type="RefSeq" id="WP_069831863.1">
    <property type="nucleotide sequence ID" value="NZ_MDJD01000054.1"/>
</dbReference>
<dbReference type="Proteomes" id="UP000095713">
    <property type="component" value="Unassembled WGS sequence"/>
</dbReference>
<organism evidence="2 3">
    <name type="scientific">Flavivirga aquatica</name>
    <dbReference type="NCBI Taxonomy" id="1849968"/>
    <lineage>
        <taxon>Bacteria</taxon>
        <taxon>Pseudomonadati</taxon>
        <taxon>Bacteroidota</taxon>
        <taxon>Flavobacteriia</taxon>
        <taxon>Flavobacteriales</taxon>
        <taxon>Flavobacteriaceae</taxon>
        <taxon>Flavivirga</taxon>
    </lineage>
</organism>
<dbReference type="AlphaFoldDB" id="A0A1E5SJ89"/>
<keyword evidence="3" id="KW-1185">Reference proteome</keyword>
<keyword evidence="1" id="KW-0812">Transmembrane</keyword>
<comment type="caution">
    <text evidence="2">The sequence shown here is derived from an EMBL/GenBank/DDBJ whole genome shotgun (WGS) entry which is preliminary data.</text>
</comment>
<evidence type="ECO:0000256" key="1">
    <source>
        <dbReference type="SAM" id="Phobius"/>
    </source>
</evidence>
<dbReference type="EMBL" id="MDJD01000054">
    <property type="protein sequence ID" value="OEJ99180.1"/>
    <property type="molecule type" value="Genomic_DNA"/>
</dbReference>
<evidence type="ECO:0000313" key="3">
    <source>
        <dbReference type="Proteomes" id="UP000095713"/>
    </source>
</evidence>
<feature type="transmembrane region" description="Helical" evidence="1">
    <location>
        <begin position="6"/>
        <end position="25"/>
    </location>
</feature>
<name>A0A1E5SJ89_9FLAO</name>
<evidence type="ECO:0000313" key="2">
    <source>
        <dbReference type="EMBL" id="OEJ99180.1"/>
    </source>
</evidence>
<reference evidence="2 3" key="1">
    <citation type="submission" date="2016-05" db="EMBL/GenBank/DDBJ databases">
        <title>Draft Genome Sequence of Algibacter sp. Strain SK-16 Isolated from the Surface Water of Aburatsubo Inlet.</title>
        <authorList>
            <person name="Wong S.-K."/>
            <person name="Yoshizawa S."/>
            <person name="Nakajima Y."/>
            <person name="Ogura Y."/>
            <person name="Tetsuya H."/>
            <person name="Hamasaki K."/>
        </authorList>
    </citation>
    <scope>NUCLEOTIDE SEQUENCE [LARGE SCALE GENOMIC DNA]</scope>
    <source>
        <strain evidence="2 3">SK-16</strain>
    </source>
</reference>
<gene>
    <name evidence="2" type="ORF">A8C32_08390</name>
</gene>
<proteinExistence type="predicted"/>
<accession>A0A1E5SJ89</accession>